<comment type="similarity">
    <text evidence="4 12">Belongs to the RNase H family.</text>
</comment>
<dbReference type="InterPro" id="IPR009027">
    <property type="entry name" value="Ribosomal_bL9/RNase_H1_N"/>
</dbReference>
<keyword evidence="11 12" id="KW-0460">Magnesium</keyword>
<dbReference type="InterPro" id="IPR017067">
    <property type="entry name" value="RNase_H1_euk"/>
</dbReference>
<dbReference type="EC" id="3.1.26.4" evidence="5 12"/>
<dbReference type="PROSITE" id="PS50879">
    <property type="entry name" value="RNASE_H_1"/>
    <property type="match status" value="1"/>
</dbReference>
<keyword evidence="8 12" id="KW-0479">Metal-binding</keyword>
<dbReference type="InterPro" id="IPR002156">
    <property type="entry name" value="RNaseH_domain"/>
</dbReference>
<comment type="cofactor">
    <cofactor evidence="2 12">
        <name>Mg(2+)</name>
        <dbReference type="ChEBI" id="CHEBI:18420"/>
    </cofactor>
</comment>
<evidence type="ECO:0000256" key="7">
    <source>
        <dbReference type="ARBA" id="ARBA00022722"/>
    </source>
</evidence>
<accession>A0A8J2T5R2</accession>
<comment type="catalytic activity">
    <reaction evidence="1 12">
        <text>Endonucleolytic cleavage to 5'-phosphomonoester.</text>
        <dbReference type="EC" id="3.1.26.4"/>
    </reaction>
</comment>
<dbReference type="InterPro" id="IPR036397">
    <property type="entry name" value="RNaseH_sf"/>
</dbReference>
<dbReference type="SUPFAM" id="SSF53098">
    <property type="entry name" value="Ribonuclease H-like"/>
    <property type="match status" value="1"/>
</dbReference>
<dbReference type="GO" id="GO:0043137">
    <property type="term" value="P:DNA replication, removal of RNA primer"/>
    <property type="evidence" value="ECO:0007669"/>
    <property type="project" value="TreeGrafter"/>
</dbReference>
<evidence type="ECO:0000259" key="13">
    <source>
        <dbReference type="PROSITE" id="PS50879"/>
    </source>
</evidence>
<evidence type="ECO:0000256" key="4">
    <source>
        <dbReference type="ARBA" id="ARBA00005300"/>
    </source>
</evidence>
<dbReference type="Gene3D" id="3.40.970.10">
    <property type="entry name" value="Ribonuclease H1, N-terminal domain"/>
    <property type="match status" value="2"/>
</dbReference>
<dbReference type="Pfam" id="PF00075">
    <property type="entry name" value="RNase_H"/>
    <property type="match status" value="1"/>
</dbReference>
<dbReference type="InterPro" id="IPR037056">
    <property type="entry name" value="RNase_H1_N_sf"/>
</dbReference>
<dbReference type="InterPro" id="IPR011320">
    <property type="entry name" value="RNase_H1_N"/>
</dbReference>
<keyword evidence="7 12" id="KW-0540">Nuclease</keyword>
<name>A0A8J2T5R2_ZYGB2</name>
<feature type="domain" description="RNase H type-1" evidence="13">
    <location>
        <begin position="162"/>
        <end position="324"/>
    </location>
</feature>
<evidence type="ECO:0000256" key="8">
    <source>
        <dbReference type="ARBA" id="ARBA00022723"/>
    </source>
</evidence>
<gene>
    <name evidence="14" type="ORF">BN860_01420g</name>
</gene>
<evidence type="ECO:0000313" key="14">
    <source>
        <dbReference type="EMBL" id="CDF88764.1"/>
    </source>
</evidence>
<dbReference type="CDD" id="cd09280">
    <property type="entry name" value="RNase_HI_eukaryote_like"/>
    <property type="match status" value="1"/>
</dbReference>
<dbReference type="PANTHER" id="PTHR10642:SF26">
    <property type="entry name" value="RIBONUCLEASE H1"/>
    <property type="match status" value="1"/>
</dbReference>
<sequence length="328" mass="36993">MAAKKAYYAVQNGRQKGVFDNWVDCKKQVSGYQGALYRKLDSSAEAKAFANGEGRWKSLGKSQRYEKARIGKKTTNKATAGSKIYSVKSSNPKIPSKIFKSWPECERYVKGQRGLSFKGFFDEASALSFIDGTGNETVDYKHIGVPKEDFESKYKINNSIKYNEKCNVYCDGSALSNGRSSSKAGYGVYFENESVYNISQPLETGPQTNNRAEIQAVSSALEKIWEILTTRDKKKNYQIKTDSEYVSKLLNDRYTTYDDRKLRELPNGDLAIPLIRRFAQVRQFYQINKKCFANGGKFVIEWVKGHAGEEGNEMADELARQGAAKGRC</sequence>
<keyword evidence="10 12" id="KW-0378">Hydrolase</keyword>
<dbReference type="Proteomes" id="UP000019375">
    <property type="component" value="Unassembled WGS sequence"/>
</dbReference>
<dbReference type="EMBL" id="HG316456">
    <property type="protein sequence ID" value="CDF88764.1"/>
    <property type="molecule type" value="Genomic_DNA"/>
</dbReference>
<dbReference type="Gene3D" id="3.30.420.10">
    <property type="entry name" value="Ribonuclease H-like superfamily/Ribonuclease H"/>
    <property type="match status" value="1"/>
</dbReference>
<evidence type="ECO:0000256" key="11">
    <source>
        <dbReference type="ARBA" id="ARBA00022842"/>
    </source>
</evidence>
<dbReference type="InterPro" id="IPR012337">
    <property type="entry name" value="RNaseH-like_sf"/>
</dbReference>
<dbReference type="GO" id="GO:0004523">
    <property type="term" value="F:RNA-DNA hybrid ribonuclease activity"/>
    <property type="evidence" value="ECO:0007669"/>
    <property type="project" value="UniProtKB-UniRule"/>
</dbReference>
<evidence type="ECO:0000256" key="10">
    <source>
        <dbReference type="ARBA" id="ARBA00022801"/>
    </source>
</evidence>
<comment type="function">
    <text evidence="3 12">Endonuclease that specifically degrades the RNA of RNA-DNA hybrids.</text>
</comment>
<evidence type="ECO:0000256" key="12">
    <source>
        <dbReference type="PIRNR" id="PIRNR036852"/>
    </source>
</evidence>
<dbReference type="GO" id="GO:0003676">
    <property type="term" value="F:nucleic acid binding"/>
    <property type="evidence" value="ECO:0007669"/>
    <property type="project" value="UniProtKB-UniRule"/>
</dbReference>
<evidence type="ECO:0000256" key="5">
    <source>
        <dbReference type="ARBA" id="ARBA00012180"/>
    </source>
</evidence>
<dbReference type="AlphaFoldDB" id="A0A8J2T5R2"/>
<organism evidence="14 15">
    <name type="scientific">Zygosaccharomyces bailii (strain CLIB 213 / ATCC 58445 / CBS 680 / BCRC 21525 / NBRC 1098 / NCYC 1416 / NRRL Y-2227)</name>
    <dbReference type="NCBI Taxonomy" id="1333698"/>
    <lineage>
        <taxon>Eukaryota</taxon>
        <taxon>Fungi</taxon>
        <taxon>Dikarya</taxon>
        <taxon>Ascomycota</taxon>
        <taxon>Saccharomycotina</taxon>
        <taxon>Saccharomycetes</taxon>
        <taxon>Saccharomycetales</taxon>
        <taxon>Saccharomycetaceae</taxon>
        <taxon>Zygosaccharomyces</taxon>
    </lineage>
</organism>
<dbReference type="SUPFAM" id="SSF55658">
    <property type="entry name" value="L9 N-domain-like"/>
    <property type="match status" value="2"/>
</dbReference>
<reference evidence="15" key="1">
    <citation type="journal article" date="2013" name="Genome Announc.">
        <title>Genome sequence of the food spoilage yeast Zygosaccharomyces bailii CLIB 213(T).</title>
        <authorList>
            <person name="Galeote V."/>
            <person name="Bigey F."/>
            <person name="Devillers H."/>
            <person name="Neuveglise C."/>
            <person name="Dequin S."/>
        </authorList>
    </citation>
    <scope>NUCLEOTIDE SEQUENCE [LARGE SCALE GENOMIC DNA]</scope>
    <source>
        <strain evidence="15">CLIB 213 / ATCC 58445 / CBS 680 / CCRC 21525 / NBRC 1098 / NCYC 1416 / NRRL Y-2227</strain>
    </source>
</reference>
<dbReference type="OrthoDB" id="407198at2759"/>
<evidence type="ECO:0000256" key="3">
    <source>
        <dbReference type="ARBA" id="ARBA00004065"/>
    </source>
</evidence>
<evidence type="ECO:0000256" key="9">
    <source>
        <dbReference type="ARBA" id="ARBA00022759"/>
    </source>
</evidence>
<dbReference type="Pfam" id="PF01693">
    <property type="entry name" value="Cauli_VI"/>
    <property type="match status" value="2"/>
</dbReference>
<dbReference type="InterPro" id="IPR050092">
    <property type="entry name" value="RNase_H"/>
</dbReference>
<protein>
    <recommendedName>
        <fullName evidence="6 12">Ribonuclease H</fullName>
        <shortName evidence="12">RNase H</shortName>
        <ecNumber evidence="5 12">3.1.26.4</ecNumber>
    </recommendedName>
</protein>
<evidence type="ECO:0000256" key="2">
    <source>
        <dbReference type="ARBA" id="ARBA00001946"/>
    </source>
</evidence>
<dbReference type="GO" id="GO:0000287">
    <property type="term" value="F:magnesium ion binding"/>
    <property type="evidence" value="ECO:0007669"/>
    <property type="project" value="UniProtKB-UniRule"/>
</dbReference>
<keyword evidence="15" id="KW-1185">Reference proteome</keyword>
<evidence type="ECO:0000256" key="1">
    <source>
        <dbReference type="ARBA" id="ARBA00000077"/>
    </source>
</evidence>
<proteinExistence type="inferred from homology"/>
<evidence type="ECO:0000313" key="15">
    <source>
        <dbReference type="Proteomes" id="UP000019375"/>
    </source>
</evidence>
<keyword evidence="9 12" id="KW-0255">Endonuclease</keyword>
<dbReference type="FunFam" id="3.40.970.10:FF:000002">
    <property type="entry name" value="Ribonuclease H"/>
    <property type="match status" value="1"/>
</dbReference>
<dbReference type="PANTHER" id="PTHR10642">
    <property type="entry name" value="RIBONUCLEASE H1"/>
    <property type="match status" value="1"/>
</dbReference>
<evidence type="ECO:0000256" key="6">
    <source>
        <dbReference type="ARBA" id="ARBA00017721"/>
    </source>
</evidence>
<dbReference type="PIRSF" id="PIRSF036852">
    <property type="entry name" value="Ribonuclease_H1_euk"/>
    <property type="match status" value="1"/>
</dbReference>